<evidence type="ECO:0000259" key="11">
    <source>
        <dbReference type="Pfam" id="PF10243"/>
    </source>
</evidence>
<evidence type="ECO:0000256" key="8">
    <source>
        <dbReference type="ARBA" id="ARBA00043971"/>
    </source>
</evidence>
<sequence>LYTILVLRLGPTKDKDTKIAFLQKTIDVVIMVTGEPLSVKPARIVAGHEPEKTNELLQAIAKCCLNKLSSAEAVKKVLAGEKPDLKGKVPSTPKSQDKENRESKEEDKRKQREKEDKRESEINERSSSRERKDQEPISREESRHKHSERAEKAKGQGQAAKLEQEKEKSRERDRGQDKDAEREKGRERERDREKLREKRERDREREKGKEHERVKPRERASDSKLSRDQEKGKAKEPDRIERKKSDFFNHSHTRRKTEKKERPQEKANKENADSGVEIPRPSSAKGQRRRAKPGAEEKKNKNFNTKLFCTILSPFGDSKDIEILGTIPGIALKAKTVWREVLSRLPVAFKKKRKRPQDLNAEAGLAASEKALVSENREISDELPPHVTQRRIPRPSSARPAPPRVKRQDTVEMPPTERVGSGKPVAHVIVDVNKQAEEEEDDEQFVVEEAAPQPPDMPEMEMEAAVEFNSEEKHGALVKKILETKKDYETSQSSPKSTEQEKPLVMEAVRKKERELVTKEIEKLRTSIQTLCRSALPLGKIMDYIQEDMDAMNNELQGWRRENKEHAAALLREQSITDSAVEPLKTELAELEQQIRDQQDKNCAIKANILKNEEKIQKMISSINFCSRV</sequence>
<dbReference type="InterPro" id="IPR042576">
    <property type="entry name" value="TRAF3IP1_N_sf"/>
</dbReference>
<reference evidence="13" key="2">
    <citation type="submission" date="2025-08" db="UniProtKB">
        <authorList>
            <consortium name="Ensembl"/>
        </authorList>
    </citation>
    <scope>IDENTIFICATION</scope>
</reference>
<evidence type="ECO:0000256" key="6">
    <source>
        <dbReference type="ARBA" id="ARBA00023212"/>
    </source>
</evidence>
<evidence type="ECO:0000256" key="1">
    <source>
        <dbReference type="ARBA" id="ARBA00004120"/>
    </source>
</evidence>
<feature type="region of interest" description="Disordered" evidence="10">
    <location>
        <begin position="377"/>
        <end position="421"/>
    </location>
</feature>
<dbReference type="Pfam" id="PF17749">
    <property type="entry name" value="MIP-T3_C"/>
    <property type="match status" value="1"/>
</dbReference>
<dbReference type="GO" id="GO:0036064">
    <property type="term" value="C:ciliary basal body"/>
    <property type="evidence" value="ECO:0007669"/>
    <property type="project" value="TreeGrafter"/>
</dbReference>
<evidence type="ECO:0000256" key="4">
    <source>
        <dbReference type="ARBA" id="ARBA00022794"/>
    </source>
</evidence>
<feature type="domain" description="TRAF3-interacting protein 1 C-terminal" evidence="12">
    <location>
        <begin position="470"/>
        <end position="623"/>
    </location>
</feature>
<evidence type="ECO:0000313" key="13">
    <source>
        <dbReference type="Ensembl" id="ENSLACP00000014949.1"/>
    </source>
</evidence>
<dbReference type="InterPro" id="IPR018799">
    <property type="entry name" value="TRAF3IP1"/>
</dbReference>
<comment type="subcellular location">
    <subcellularLocation>
        <location evidence="2">Cytoplasm</location>
        <location evidence="2">Cytoskeleton</location>
        <location evidence="2">Cilium axoneme</location>
    </subcellularLocation>
    <subcellularLocation>
        <location evidence="1">Cytoplasm</location>
        <location evidence="1">Cytoskeleton</location>
        <location evidence="1">Cilium basal body</location>
    </subcellularLocation>
</comment>
<organism evidence="13 14">
    <name type="scientific">Latimeria chalumnae</name>
    <name type="common">Coelacanth</name>
    <dbReference type="NCBI Taxonomy" id="7897"/>
    <lineage>
        <taxon>Eukaryota</taxon>
        <taxon>Metazoa</taxon>
        <taxon>Chordata</taxon>
        <taxon>Craniata</taxon>
        <taxon>Vertebrata</taxon>
        <taxon>Euteleostomi</taxon>
        <taxon>Coelacanthiformes</taxon>
        <taxon>Coelacanthidae</taxon>
        <taxon>Latimeria</taxon>
    </lineage>
</organism>
<dbReference type="Gene3D" id="1.10.418.50">
    <property type="entry name" value="Microtubule-binding protein MIP-T3"/>
    <property type="match status" value="1"/>
</dbReference>
<evidence type="ECO:0000256" key="7">
    <source>
        <dbReference type="ARBA" id="ARBA00023273"/>
    </source>
</evidence>
<dbReference type="GO" id="GO:0042073">
    <property type="term" value="P:intraciliary transport"/>
    <property type="evidence" value="ECO:0007669"/>
    <property type="project" value="TreeGrafter"/>
</dbReference>
<reference evidence="13" key="3">
    <citation type="submission" date="2025-09" db="UniProtKB">
        <authorList>
            <consortium name="Ensembl"/>
        </authorList>
    </citation>
    <scope>IDENTIFICATION</scope>
</reference>
<dbReference type="EMBL" id="AFYH01069876">
    <property type="status" value="NOT_ANNOTATED_CDS"/>
    <property type="molecule type" value="Genomic_DNA"/>
</dbReference>
<proteinExistence type="inferred from homology"/>
<gene>
    <name evidence="13" type="primary">TRAF3IP1</name>
</gene>
<dbReference type="EMBL" id="AFYH01069875">
    <property type="status" value="NOT_ANNOTATED_CDS"/>
    <property type="molecule type" value="Genomic_DNA"/>
</dbReference>
<feature type="compositionally biased region" description="Basic and acidic residues" evidence="10">
    <location>
        <begin position="162"/>
        <end position="249"/>
    </location>
</feature>
<dbReference type="GO" id="GO:0005930">
    <property type="term" value="C:axoneme"/>
    <property type="evidence" value="ECO:0007669"/>
    <property type="project" value="UniProtKB-SubCell"/>
</dbReference>
<dbReference type="InterPro" id="IPR040468">
    <property type="entry name" value="TRAF3IP1_N"/>
</dbReference>
<feature type="region of interest" description="Disordered" evidence="10">
    <location>
        <begin position="83"/>
        <end position="303"/>
    </location>
</feature>
<dbReference type="AlphaFoldDB" id="H3AZ78"/>
<dbReference type="EMBL" id="AFYH01069873">
    <property type="status" value="NOT_ANNOTATED_CDS"/>
    <property type="molecule type" value="Genomic_DNA"/>
</dbReference>
<dbReference type="GO" id="GO:0030992">
    <property type="term" value="C:intraciliary transport particle B"/>
    <property type="evidence" value="ECO:0007669"/>
    <property type="project" value="TreeGrafter"/>
</dbReference>
<evidence type="ECO:0000256" key="2">
    <source>
        <dbReference type="ARBA" id="ARBA00004430"/>
    </source>
</evidence>
<keyword evidence="14" id="KW-1185">Reference proteome</keyword>
<evidence type="ECO:0000313" key="14">
    <source>
        <dbReference type="Proteomes" id="UP000008672"/>
    </source>
</evidence>
<keyword evidence="7" id="KW-0966">Cell projection</keyword>
<feature type="compositionally biased region" description="Basic and acidic residues" evidence="10">
    <location>
        <begin position="258"/>
        <end position="272"/>
    </location>
</feature>
<comment type="similarity">
    <text evidence="8">Belongs to the TRAF3IP1 family.</text>
</comment>
<dbReference type="EMBL" id="AFYH01069874">
    <property type="status" value="NOT_ANNOTATED_CDS"/>
    <property type="molecule type" value="Genomic_DNA"/>
</dbReference>
<evidence type="ECO:0000256" key="3">
    <source>
        <dbReference type="ARBA" id="ARBA00022490"/>
    </source>
</evidence>
<dbReference type="InterPro" id="IPR041476">
    <property type="entry name" value="TRAF3IP1_C"/>
</dbReference>
<dbReference type="Pfam" id="PF10243">
    <property type="entry name" value="MIP-T3"/>
    <property type="match status" value="1"/>
</dbReference>
<keyword evidence="4" id="KW-0970">Cilium biogenesis/degradation</keyword>
<dbReference type="GO" id="GO:0008017">
    <property type="term" value="F:microtubule binding"/>
    <property type="evidence" value="ECO:0007669"/>
    <property type="project" value="InterPro"/>
</dbReference>
<accession>H3AZ78</accession>
<dbReference type="GeneTree" id="ENSGT00720000108822"/>
<evidence type="ECO:0000256" key="5">
    <source>
        <dbReference type="ARBA" id="ARBA00023054"/>
    </source>
</evidence>
<keyword evidence="5 9" id="KW-0175">Coiled coil</keyword>
<dbReference type="Proteomes" id="UP000008672">
    <property type="component" value="Unassembled WGS sequence"/>
</dbReference>
<dbReference type="GO" id="GO:0060271">
    <property type="term" value="P:cilium assembly"/>
    <property type="evidence" value="ECO:0007669"/>
    <property type="project" value="TreeGrafter"/>
</dbReference>
<protein>
    <submittedName>
        <fullName evidence="13">TRAF3 interacting protein 1</fullName>
    </submittedName>
</protein>
<evidence type="ECO:0000259" key="12">
    <source>
        <dbReference type="Pfam" id="PF17749"/>
    </source>
</evidence>
<reference evidence="14" key="1">
    <citation type="submission" date="2011-08" db="EMBL/GenBank/DDBJ databases">
        <title>The draft genome of Latimeria chalumnae.</title>
        <authorList>
            <person name="Di Palma F."/>
            <person name="Alfoldi J."/>
            <person name="Johnson J."/>
            <person name="Berlin A."/>
            <person name="Gnerre S."/>
            <person name="Jaffe D."/>
            <person name="MacCallum I."/>
            <person name="Young S."/>
            <person name="Walker B.J."/>
            <person name="Lander E."/>
            <person name="Lindblad-Toh K."/>
        </authorList>
    </citation>
    <scope>NUCLEOTIDE SEQUENCE [LARGE SCALE GENOMIC DNA]</scope>
    <source>
        <strain evidence="14">Wild caught</strain>
    </source>
</reference>
<dbReference type="EMBL" id="AFYH01069872">
    <property type="status" value="NOT_ANNOTATED_CDS"/>
    <property type="molecule type" value="Genomic_DNA"/>
</dbReference>
<evidence type="ECO:0000256" key="9">
    <source>
        <dbReference type="SAM" id="Coils"/>
    </source>
</evidence>
<name>H3AZ78_LATCH</name>
<feature type="compositionally biased region" description="Basic and acidic residues" evidence="10">
    <location>
        <begin position="95"/>
        <end position="154"/>
    </location>
</feature>
<dbReference type="GO" id="GO:0070507">
    <property type="term" value="P:regulation of microtubule cytoskeleton organization"/>
    <property type="evidence" value="ECO:0007669"/>
    <property type="project" value="TreeGrafter"/>
</dbReference>
<keyword evidence="6" id="KW-0206">Cytoskeleton</keyword>
<feature type="domain" description="TRAF3-interacting protein 1 N-terminal" evidence="11">
    <location>
        <begin position="13"/>
        <end position="65"/>
    </location>
</feature>
<keyword evidence="3" id="KW-0963">Cytoplasm</keyword>
<evidence type="ECO:0000256" key="10">
    <source>
        <dbReference type="SAM" id="MobiDB-lite"/>
    </source>
</evidence>
<dbReference type="PANTHER" id="PTHR31363:SF0">
    <property type="entry name" value="TRAF3-INTERACTING PROTEIN 1"/>
    <property type="match status" value="1"/>
</dbReference>
<dbReference type="Ensembl" id="ENSLACT00000015054.1">
    <property type="protein sequence ID" value="ENSLACP00000014949.1"/>
    <property type="gene ID" value="ENSLACG00000013157.1"/>
</dbReference>
<feature type="coiled-coil region" evidence="9">
    <location>
        <begin position="542"/>
        <end position="601"/>
    </location>
</feature>
<dbReference type="PANTHER" id="PTHR31363">
    <property type="entry name" value="TRAF3-INTERACTING PROTEIN 1"/>
    <property type="match status" value="1"/>
</dbReference>
<dbReference type="Bgee" id="ENSLACG00000013157">
    <property type="expression patterns" value="Expressed in pectoral fin and 6 other cell types or tissues"/>
</dbReference>
<dbReference type="EMBL" id="AFYH01069871">
    <property type="status" value="NOT_ANNOTATED_CDS"/>
    <property type="molecule type" value="Genomic_DNA"/>
</dbReference>